<organism evidence="1 2">
    <name type="scientific">Aureimonas endophytica</name>
    <dbReference type="NCBI Taxonomy" id="2027858"/>
    <lineage>
        <taxon>Bacteria</taxon>
        <taxon>Pseudomonadati</taxon>
        <taxon>Pseudomonadota</taxon>
        <taxon>Alphaproteobacteria</taxon>
        <taxon>Hyphomicrobiales</taxon>
        <taxon>Aurantimonadaceae</taxon>
        <taxon>Aureimonas</taxon>
    </lineage>
</organism>
<dbReference type="AlphaFoldDB" id="A0A917E297"/>
<protein>
    <submittedName>
        <fullName evidence="1">Uncharacterized protein</fullName>
    </submittedName>
</protein>
<proteinExistence type="predicted"/>
<name>A0A917E297_9HYPH</name>
<evidence type="ECO:0000313" key="1">
    <source>
        <dbReference type="EMBL" id="GGD93384.1"/>
    </source>
</evidence>
<keyword evidence="2" id="KW-1185">Reference proteome</keyword>
<dbReference type="EMBL" id="BMIQ01000001">
    <property type="protein sequence ID" value="GGD93384.1"/>
    <property type="molecule type" value="Genomic_DNA"/>
</dbReference>
<reference evidence="1" key="1">
    <citation type="journal article" date="2014" name="Int. J. Syst. Evol. Microbiol.">
        <title>Complete genome sequence of Corynebacterium casei LMG S-19264T (=DSM 44701T), isolated from a smear-ripened cheese.</title>
        <authorList>
            <consortium name="US DOE Joint Genome Institute (JGI-PGF)"/>
            <person name="Walter F."/>
            <person name="Albersmeier A."/>
            <person name="Kalinowski J."/>
            <person name="Ruckert C."/>
        </authorList>
    </citation>
    <scope>NUCLEOTIDE SEQUENCE</scope>
    <source>
        <strain evidence="1">CGMCC 1.15367</strain>
    </source>
</reference>
<comment type="caution">
    <text evidence="1">The sequence shown here is derived from an EMBL/GenBank/DDBJ whole genome shotgun (WGS) entry which is preliminary data.</text>
</comment>
<dbReference type="Proteomes" id="UP000644699">
    <property type="component" value="Unassembled WGS sequence"/>
</dbReference>
<gene>
    <name evidence="1" type="ORF">GCM10011390_10200</name>
</gene>
<reference evidence="1" key="2">
    <citation type="submission" date="2020-09" db="EMBL/GenBank/DDBJ databases">
        <authorList>
            <person name="Sun Q."/>
            <person name="Zhou Y."/>
        </authorList>
    </citation>
    <scope>NUCLEOTIDE SEQUENCE</scope>
    <source>
        <strain evidence="1">CGMCC 1.15367</strain>
    </source>
</reference>
<accession>A0A917E297</accession>
<dbReference type="RefSeq" id="WP_188907094.1">
    <property type="nucleotide sequence ID" value="NZ_BMIQ01000001.1"/>
</dbReference>
<evidence type="ECO:0000313" key="2">
    <source>
        <dbReference type="Proteomes" id="UP000644699"/>
    </source>
</evidence>
<sequence>MPLRLADLSPMQIRTLAHLDDGHPHADSVGLQLGQEDGAWLEAADSLQTLGLAELSFGWQGVFWLRLTPAGRSMLMGRSA</sequence>